<comment type="catalytic activity">
    <reaction evidence="7">
        <text>L-histidinol phosphate + 2-oxoglutarate = 3-(imidazol-4-yl)-2-oxopropyl phosphate + L-glutamate</text>
        <dbReference type="Rhea" id="RHEA:23744"/>
        <dbReference type="ChEBI" id="CHEBI:16810"/>
        <dbReference type="ChEBI" id="CHEBI:29985"/>
        <dbReference type="ChEBI" id="CHEBI:57766"/>
        <dbReference type="ChEBI" id="CHEBI:57980"/>
        <dbReference type="EC" id="2.6.1.9"/>
    </reaction>
</comment>
<dbReference type="HAMAP" id="MF_01023">
    <property type="entry name" value="HisC_aminotrans_2"/>
    <property type="match status" value="1"/>
</dbReference>
<dbReference type="EMBL" id="JBHSNC010000056">
    <property type="protein sequence ID" value="MFC5531764.1"/>
    <property type="molecule type" value="Genomic_DNA"/>
</dbReference>
<comment type="pathway">
    <text evidence="7">Amino-acid biosynthesis; L-histidine biosynthesis; L-histidine from 5-phospho-alpha-D-ribose 1-diphosphate: step 7/9.</text>
</comment>
<evidence type="ECO:0000313" key="10">
    <source>
        <dbReference type="Proteomes" id="UP001596108"/>
    </source>
</evidence>
<sequence>MQVKPNIANLPAYKPGKPVEDVKRELGLTEIIKLASNENPFGCSPKAKEAIERELSGLSIYPDGAGVTLTNALAKKHGVNADQIILGDGSDEIILMLARAYLSPGDETIMADLTFSQYKHNAQVENAVIVEVPMANGKHDLPAMAARVTAKTKIIWVCNPNNPTGTIVTKNELVAFLDQVPQNVMVVLDEAYCEYIEDPTYPDGLELLPKYPNLVLLRTFSKIFGLAALRVGYGIASADIINDVNPIRPPFNTSRVGQAAAAAALEDEAFIAYCREQNKKGLQFLNAAFAEMGLTPFPAYGNFIMVDVKRSGYDVYDALLRRGIIVRAGFGANYIRITVGSQEQNEKVITALKSVLQEVEVKV</sequence>
<feature type="modified residue" description="N6-(pyridoxal phosphate)lysine" evidence="7">
    <location>
        <position position="222"/>
    </location>
</feature>
<dbReference type="EC" id="2.6.1.9" evidence="7"/>
<dbReference type="InterPro" id="IPR015422">
    <property type="entry name" value="PyrdxlP-dep_Trfase_small"/>
</dbReference>
<dbReference type="PANTHER" id="PTHR43643:SF3">
    <property type="entry name" value="HISTIDINOL-PHOSPHATE AMINOTRANSFERASE"/>
    <property type="match status" value="1"/>
</dbReference>
<dbReference type="Pfam" id="PF00155">
    <property type="entry name" value="Aminotran_1_2"/>
    <property type="match status" value="1"/>
</dbReference>
<evidence type="ECO:0000256" key="7">
    <source>
        <dbReference type="HAMAP-Rule" id="MF_01023"/>
    </source>
</evidence>
<keyword evidence="4 7" id="KW-0808">Transferase</keyword>
<dbReference type="InterPro" id="IPR015424">
    <property type="entry name" value="PyrdxlP-dep_Trfase"/>
</dbReference>
<dbReference type="SUPFAM" id="SSF53383">
    <property type="entry name" value="PLP-dependent transferases"/>
    <property type="match status" value="1"/>
</dbReference>
<gene>
    <name evidence="7 9" type="primary">hisC</name>
    <name evidence="9" type="ORF">ACFPQ4_20300</name>
</gene>
<keyword evidence="7" id="KW-0028">Amino-acid biosynthesis</keyword>
<evidence type="ECO:0000256" key="3">
    <source>
        <dbReference type="ARBA" id="ARBA00022576"/>
    </source>
</evidence>
<evidence type="ECO:0000313" key="9">
    <source>
        <dbReference type="EMBL" id="MFC5531764.1"/>
    </source>
</evidence>
<evidence type="ECO:0000256" key="4">
    <source>
        <dbReference type="ARBA" id="ARBA00022679"/>
    </source>
</evidence>
<evidence type="ECO:0000256" key="1">
    <source>
        <dbReference type="ARBA" id="ARBA00001933"/>
    </source>
</evidence>
<dbReference type="InterPro" id="IPR004839">
    <property type="entry name" value="Aminotransferase_I/II_large"/>
</dbReference>
<dbReference type="NCBIfam" id="TIGR01141">
    <property type="entry name" value="hisC"/>
    <property type="match status" value="1"/>
</dbReference>
<proteinExistence type="inferred from homology"/>
<dbReference type="GO" id="GO:0004400">
    <property type="term" value="F:histidinol-phosphate transaminase activity"/>
    <property type="evidence" value="ECO:0007669"/>
    <property type="project" value="UniProtKB-EC"/>
</dbReference>
<organism evidence="9 10">
    <name type="scientific">Cohnella yongneupensis</name>
    <dbReference type="NCBI Taxonomy" id="425006"/>
    <lineage>
        <taxon>Bacteria</taxon>
        <taxon>Bacillati</taxon>
        <taxon>Bacillota</taxon>
        <taxon>Bacilli</taxon>
        <taxon>Bacillales</taxon>
        <taxon>Paenibacillaceae</taxon>
        <taxon>Cohnella</taxon>
    </lineage>
</organism>
<dbReference type="PANTHER" id="PTHR43643">
    <property type="entry name" value="HISTIDINOL-PHOSPHATE AMINOTRANSFERASE 2"/>
    <property type="match status" value="1"/>
</dbReference>
<dbReference type="RefSeq" id="WP_378113726.1">
    <property type="nucleotide sequence ID" value="NZ_JBHSNC010000056.1"/>
</dbReference>
<reference evidence="10" key="1">
    <citation type="journal article" date="2019" name="Int. J. Syst. Evol. Microbiol.">
        <title>The Global Catalogue of Microorganisms (GCM) 10K type strain sequencing project: providing services to taxonomists for standard genome sequencing and annotation.</title>
        <authorList>
            <consortium name="The Broad Institute Genomics Platform"/>
            <consortium name="The Broad Institute Genome Sequencing Center for Infectious Disease"/>
            <person name="Wu L."/>
            <person name="Ma J."/>
        </authorList>
    </citation>
    <scope>NUCLEOTIDE SEQUENCE [LARGE SCALE GENOMIC DNA]</scope>
    <source>
        <strain evidence="10">CGMCC 1.18578</strain>
    </source>
</reference>
<keyword evidence="5 7" id="KW-0663">Pyridoxal phosphate</keyword>
<comment type="subunit">
    <text evidence="2 7">Homodimer.</text>
</comment>
<dbReference type="Proteomes" id="UP001596108">
    <property type="component" value="Unassembled WGS sequence"/>
</dbReference>
<dbReference type="InterPro" id="IPR050106">
    <property type="entry name" value="HistidinolP_aminotransfase"/>
</dbReference>
<comment type="caution">
    <text evidence="9">The sequence shown here is derived from an EMBL/GenBank/DDBJ whole genome shotgun (WGS) entry which is preliminary data.</text>
</comment>
<keyword evidence="6 7" id="KW-0368">Histidine biosynthesis</keyword>
<evidence type="ECO:0000256" key="5">
    <source>
        <dbReference type="ARBA" id="ARBA00022898"/>
    </source>
</evidence>
<evidence type="ECO:0000256" key="6">
    <source>
        <dbReference type="ARBA" id="ARBA00023102"/>
    </source>
</evidence>
<evidence type="ECO:0000256" key="2">
    <source>
        <dbReference type="ARBA" id="ARBA00011738"/>
    </source>
</evidence>
<comment type="similarity">
    <text evidence="7">Belongs to the class-II pyridoxal-phosphate-dependent aminotransferase family. Histidinol-phosphate aminotransferase subfamily.</text>
</comment>
<name>A0ABW0R3F5_9BACL</name>
<protein>
    <recommendedName>
        <fullName evidence="7">Histidinol-phosphate aminotransferase</fullName>
        <ecNumber evidence="7">2.6.1.9</ecNumber>
    </recommendedName>
    <alternativeName>
        <fullName evidence="7">Imidazole acetol-phosphate transaminase</fullName>
    </alternativeName>
</protein>
<comment type="cofactor">
    <cofactor evidence="1 7">
        <name>pyridoxal 5'-phosphate</name>
        <dbReference type="ChEBI" id="CHEBI:597326"/>
    </cofactor>
</comment>
<evidence type="ECO:0000259" key="8">
    <source>
        <dbReference type="Pfam" id="PF00155"/>
    </source>
</evidence>
<accession>A0ABW0R3F5</accession>
<dbReference type="Gene3D" id="3.40.640.10">
    <property type="entry name" value="Type I PLP-dependent aspartate aminotransferase-like (Major domain)"/>
    <property type="match status" value="1"/>
</dbReference>
<feature type="domain" description="Aminotransferase class I/classII large" evidence="8">
    <location>
        <begin position="30"/>
        <end position="352"/>
    </location>
</feature>
<keyword evidence="10" id="KW-1185">Reference proteome</keyword>
<dbReference type="InterPro" id="IPR005861">
    <property type="entry name" value="HisP_aminotrans"/>
</dbReference>
<keyword evidence="3 7" id="KW-0032">Aminotransferase</keyword>
<dbReference type="Gene3D" id="3.90.1150.10">
    <property type="entry name" value="Aspartate Aminotransferase, domain 1"/>
    <property type="match status" value="1"/>
</dbReference>
<dbReference type="CDD" id="cd00609">
    <property type="entry name" value="AAT_like"/>
    <property type="match status" value="1"/>
</dbReference>
<dbReference type="InterPro" id="IPR015421">
    <property type="entry name" value="PyrdxlP-dep_Trfase_major"/>
</dbReference>